<accession>A0A117PF10</accession>
<evidence type="ECO:0000259" key="2">
    <source>
        <dbReference type="Pfam" id="PF13349"/>
    </source>
</evidence>
<proteinExistence type="predicted"/>
<keyword evidence="4" id="KW-1185">Reference proteome</keyword>
<evidence type="ECO:0000313" key="4">
    <source>
        <dbReference type="Proteomes" id="UP000054024"/>
    </source>
</evidence>
<feature type="region of interest" description="Disordered" evidence="1">
    <location>
        <begin position="243"/>
        <end position="282"/>
    </location>
</feature>
<evidence type="ECO:0000256" key="1">
    <source>
        <dbReference type="SAM" id="MobiDB-lite"/>
    </source>
</evidence>
<organism evidence="3 4">
    <name type="scientific">Streptomyces curacoi</name>
    <dbReference type="NCBI Taxonomy" id="146536"/>
    <lineage>
        <taxon>Bacteria</taxon>
        <taxon>Bacillati</taxon>
        <taxon>Actinomycetota</taxon>
        <taxon>Actinomycetes</taxon>
        <taxon>Kitasatosporales</taxon>
        <taxon>Streptomycetaceae</taxon>
        <taxon>Streptomyces</taxon>
    </lineage>
</organism>
<feature type="domain" description="DUF4097" evidence="2">
    <location>
        <begin position="121"/>
        <end position="273"/>
    </location>
</feature>
<reference evidence="3 4" key="1">
    <citation type="submission" date="2015-10" db="EMBL/GenBank/DDBJ databases">
        <title>Draft genome sequence of Streptomyces curacoi DSM 40107, type strain for the species Streptomyces curacoi.</title>
        <authorList>
            <person name="Ruckert C."/>
            <person name="Winkler A."/>
            <person name="Kalinowski J."/>
            <person name="Kampfer P."/>
            <person name="Glaeser S."/>
        </authorList>
    </citation>
    <scope>NUCLEOTIDE SEQUENCE [LARGE SCALE GENOMIC DNA]</scope>
    <source>
        <strain evidence="3 4">DSM 40107</strain>
    </source>
</reference>
<dbReference type="OrthoDB" id="3252095at2"/>
<gene>
    <name evidence="3" type="ORF">AQI70_13585</name>
</gene>
<evidence type="ECO:0000313" key="3">
    <source>
        <dbReference type="EMBL" id="KUM78487.1"/>
    </source>
</evidence>
<dbReference type="EMBL" id="LMWJ01000007">
    <property type="protein sequence ID" value="KUM78487.1"/>
    <property type="molecule type" value="Genomic_DNA"/>
</dbReference>
<dbReference type="RefSeq" id="WP_062148194.1">
    <property type="nucleotide sequence ID" value="NZ_KQ947986.1"/>
</dbReference>
<dbReference type="InterPro" id="IPR025164">
    <property type="entry name" value="Toastrack_DUF4097"/>
</dbReference>
<dbReference type="Pfam" id="PF13349">
    <property type="entry name" value="DUF4097"/>
    <property type="match status" value="1"/>
</dbReference>
<name>A0A117PF10_9ACTN</name>
<sequence length="282" mass="29717">MPTFSTPGGVSVTVNLPIGDLLLVASDRTDTVVQPHAGEDDSAGLRVSYADGRLVVDGPQPRNGFASWLGFGESITARIDLPEGSCVRGVALEGGFRSMGRLGECTFRTDYGEIVLDETGPLTVTTDSGDIAVRHVVGDAEVTSDSGVIQIKKIHGSATVTNEYGETEIGEITGVLHVHGRDSDILVGRTHGDIEAYSESGDIRISEAARGTVNTMSDSGSIEISVPQDAAVAVDLESPNGRVRNLLDRSETAGQPDRSISVRARSHHGDITITPFRPRPGT</sequence>
<dbReference type="Proteomes" id="UP000054024">
    <property type="component" value="Unassembled WGS sequence"/>
</dbReference>
<comment type="caution">
    <text evidence="3">The sequence shown here is derived from an EMBL/GenBank/DDBJ whole genome shotgun (WGS) entry which is preliminary data.</text>
</comment>
<dbReference type="PANTHER" id="PTHR34094:SF1">
    <property type="entry name" value="PROTEIN FAM185A"/>
    <property type="match status" value="1"/>
</dbReference>
<dbReference type="STRING" id="146536.AQI70_13585"/>
<dbReference type="PANTHER" id="PTHR34094">
    <property type="match status" value="1"/>
</dbReference>
<dbReference type="AlphaFoldDB" id="A0A117PF10"/>
<protein>
    <recommendedName>
        <fullName evidence="2">DUF4097 domain-containing protein</fullName>
    </recommendedName>
</protein>